<dbReference type="HOGENOM" id="CLU_2941975_0_0_1"/>
<organism evidence="2 3">
    <name type="scientific">Collybiopsis luxurians FD-317 M1</name>
    <dbReference type="NCBI Taxonomy" id="944289"/>
    <lineage>
        <taxon>Eukaryota</taxon>
        <taxon>Fungi</taxon>
        <taxon>Dikarya</taxon>
        <taxon>Basidiomycota</taxon>
        <taxon>Agaricomycotina</taxon>
        <taxon>Agaricomycetes</taxon>
        <taxon>Agaricomycetidae</taxon>
        <taxon>Agaricales</taxon>
        <taxon>Marasmiineae</taxon>
        <taxon>Omphalotaceae</taxon>
        <taxon>Collybiopsis</taxon>
        <taxon>Collybiopsis luxurians</taxon>
    </lineage>
</organism>
<keyword evidence="1" id="KW-1133">Transmembrane helix</keyword>
<sequence>MQSAVEVARLVVLAVSLYASAGYWNQDYHTPKLSGQEWVNELLRSHLNCIRTELRVRLHL</sequence>
<gene>
    <name evidence="2" type="ORF">GYMLUDRAFT_175584</name>
</gene>
<evidence type="ECO:0000313" key="3">
    <source>
        <dbReference type="Proteomes" id="UP000053593"/>
    </source>
</evidence>
<keyword evidence="3" id="KW-1185">Reference proteome</keyword>
<dbReference type="AlphaFoldDB" id="A0A0D0BZU2"/>
<evidence type="ECO:0000313" key="2">
    <source>
        <dbReference type="EMBL" id="KIK55469.1"/>
    </source>
</evidence>
<accession>A0A0D0BZU2</accession>
<feature type="transmembrane region" description="Helical" evidence="1">
    <location>
        <begin position="7"/>
        <end position="24"/>
    </location>
</feature>
<keyword evidence="1" id="KW-0472">Membrane</keyword>
<dbReference type="EMBL" id="KN834806">
    <property type="protein sequence ID" value="KIK55469.1"/>
    <property type="molecule type" value="Genomic_DNA"/>
</dbReference>
<reference evidence="2 3" key="1">
    <citation type="submission" date="2014-04" db="EMBL/GenBank/DDBJ databases">
        <title>Evolutionary Origins and Diversification of the Mycorrhizal Mutualists.</title>
        <authorList>
            <consortium name="DOE Joint Genome Institute"/>
            <consortium name="Mycorrhizal Genomics Consortium"/>
            <person name="Kohler A."/>
            <person name="Kuo A."/>
            <person name="Nagy L.G."/>
            <person name="Floudas D."/>
            <person name="Copeland A."/>
            <person name="Barry K.W."/>
            <person name="Cichocki N."/>
            <person name="Veneault-Fourrey C."/>
            <person name="LaButti K."/>
            <person name="Lindquist E.A."/>
            <person name="Lipzen A."/>
            <person name="Lundell T."/>
            <person name="Morin E."/>
            <person name="Murat C."/>
            <person name="Riley R."/>
            <person name="Ohm R."/>
            <person name="Sun H."/>
            <person name="Tunlid A."/>
            <person name="Henrissat B."/>
            <person name="Grigoriev I.V."/>
            <person name="Hibbett D.S."/>
            <person name="Martin F."/>
        </authorList>
    </citation>
    <scope>NUCLEOTIDE SEQUENCE [LARGE SCALE GENOMIC DNA]</scope>
    <source>
        <strain evidence="2 3">FD-317 M1</strain>
    </source>
</reference>
<keyword evidence="1" id="KW-0812">Transmembrane</keyword>
<name>A0A0D0BZU2_9AGAR</name>
<dbReference type="OrthoDB" id="2430314at2759"/>
<protein>
    <submittedName>
        <fullName evidence="2">Uncharacterized protein</fullName>
    </submittedName>
</protein>
<dbReference type="Proteomes" id="UP000053593">
    <property type="component" value="Unassembled WGS sequence"/>
</dbReference>
<evidence type="ECO:0000256" key="1">
    <source>
        <dbReference type="SAM" id="Phobius"/>
    </source>
</evidence>
<proteinExistence type="predicted"/>